<dbReference type="InterPro" id="IPR029039">
    <property type="entry name" value="Flavoprotein-like_sf"/>
</dbReference>
<feature type="chain" id="PRO_5045753490" evidence="1">
    <location>
        <begin position="25"/>
        <end position="212"/>
    </location>
</feature>
<dbReference type="InterPro" id="IPR008254">
    <property type="entry name" value="Flavodoxin/NO_synth"/>
</dbReference>
<sequence length="212" mass="23727">MKTLKLNWLWLSTVLLLLSSCLKAQESVPEKTELLKDKKVLIVYLSRTKNTKALAELIHQKVAGDLVSLELVTPYPEHYQTTVDQVANENATGILPPLKTKIDSIEKYDVVFLGFPTWGMQLPPPMKSFLNQYDLGGKTVIPFNTNAGYGIGSSFETVKQLCPNSKILEGFSTKGGKERDGILFVMEGNKEKQVQAELQSWLKKIGLDQLKK</sequence>
<dbReference type="EMBL" id="WNXC01000001">
    <property type="protein sequence ID" value="MBB2147472.1"/>
    <property type="molecule type" value="Genomic_DNA"/>
</dbReference>
<dbReference type="PROSITE" id="PS50902">
    <property type="entry name" value="FLAVODOXIN_LIKE"/>
    <property type="match status" value="1"/>
</dbReference>
<gene>
    <name evidence="3" type="ORF">GM920_00980</name>
</gene>
<dbReference type="RefSeq" id="WP_182952748.1">
    <property type="nucleotide sequence ID" value="NZ_WNXC01000001.1"/>
</dbReference>
<evidence type="ECO:0000259" key="2">
    <source>
        <dbReference type="PROSITE" id="PS50902"/>
    </source>
</evidence>
<dbReference type="PROSITE" id="PS51257">
    <property type="entry name" value="PROKAR_LIPOPROTEIN"/>
    <property type="match status" value="1"/>
</dbReference>
<evidence type="ECO:0000256" key="1">
    <source>
        <dbReference type="SAM" id="SignalP"/>
    </source>
</evidence>
<dbReference type="PANTHER" id="PTHR39201:SF1">
    <property type="entry name" value="FLAVODOXIN-LIKE DOMAIN-CONTAINING PROTEIN"/>
    <property type="match status" value="1"/>
</dbReference>
<evidence type="ECO:0000313" key="4">
    <source>
        <dbReference type="Proteomes" id="UP000636110"/>
    </source>
</evidence>
<accession>A0ABR6EQJ9</accession>
<dbReference type="Gene3D" id="3.40.50.360">
    <property type="match status" value="1"/>
</dbReference>
<name>A0ABR6EQJ9_9SPHI</name>
<keyword evidence="4" id="KW-1185">Reference proteome</keyword>
<dbReference type="Pfam" id="PF12682">
    <property type="entry name" value="Flavodoxin_4"/>
    <property type="match status" value="1"/>
</dbReference>
<protein>
    <submittedName>
        <fullName evidence="3">Flavodoxin</fullName>
    </submittedName>
</protein>
<feature type="domain" description="Flavodoxin-like" evidence="2">
    <location>
        <begin position="40"/>
        <end position="206"/>
    </location>
</feature>
<keyword evidence="1" id="KW-0732">Signal</keyword>
<dbReference type="PANTHER" id="PTHR39201">
    <property type="entry name" value="EXPORTED PROTEIN-RELATED"/>
    <property type="match status" value="1"/>
</dbReference>
<feature type="signal peptide" evidence="1">
    <location>
        <begin position="1"/>
        <end position="24"/>
    </location>
</feature>
<comment type="caution">
    <text evidence="3">The sequence shown here is derived from an EMBL/GenBank/DDBJ whole genome shotgun (WGS) entry which is preliminary data.</text>
</comment>
<evidence type="ECO:0000313" key="3">
    <source>
        <dbReference type="EMBL" id="MBB2147472.1"/>
    </source>
</evidence>
<proteinExistence type="predicted"/>
<organism evidence="3 4">
    <name type="scientific">Pedobacter gandavensis</name>
    <dbReference type="NCBI Taxonomy" id="2679963"/>
    <lineage>
        <taxon>Bacteria</taxon>
        <taxon>Pseudomonadati</taxon>
        <taxon>Bacteroidota</taxon>
        <taxon>Sphingobacteriia</taxon>
        <taxon>Sphingobacteriales</taxon>
        <taxon>Sphingobacteriaceae</taxon>
        <taxon>Pedobacter</taxon>
    </lineage>
</organism>
<dbReference type="SUPFAM" id="SSF52218">
    <property type="entry name" value="Flavoproteins"/>
    <property type="match status" value="1"/>
</dbReference>
<dbReference type="Proteomes" id="UP000636110">
    <property type="component" value="Unassembled WGS sequence"/>
</dbReference>
<reference evidence="3 4" key="1">
    <citation type="submission" date="2019-11" db="EMBL/GenBank/DDBJ databases">
        <title>Description of Pedobacter sp. LMG 31462T.</title>
        <authorList>
            <person name="Carlier A."/>
            <person name="Qi S."/>
            <person name="Vandamme P."/>
        </authorList>
    </citation>
    <scope>NUCLEOTIDE SEQUENCE [LARGE SCALE GENOMIC DNA]</scope>
    <source>
        <strain evidence="3 4">LMG 31462</strain>
    </source>
</reference>